<keyword evidence="3" id="KW-1185">Reference proteome</keyword>
<comment type="caution">
    <text evidence="2">The sequence shown here is derived from an EMBL/GenBank/DDBJ whole genome shotgun (WGS) entry which is preliminary data.</text>
</comment>
<protein>
    <recommendedName>
        <fullName evidence="1">DUF4123 domain-containing protein</fullName>
    </recommendedName>
</protein>
<evidence type="ECO:0000313" key="3">
    <source>
        <dbReference type="Proteomes" id="UP001041814"/>
    </source>
</evidence>
<dbReference type="Pfam" id="PF13503">
    <property type="entry name" value="DUF4123"/>
    <property type="match status" value="1"/>
</dbReference>
<evidence type="ECO:0000259" key="1">
    <source>
        <dbReference type="Pfam" id="PF13503"/>
    </source>
</evidence>
<dbReference type="RefSeq" id="WP_200225630.1">
    <property type="nucleotide sequence ID" value="NZ_NRRT01000001.1"/>
</dbReference>
<proteinExistence type="predicted"/>
<evidence type="ECO:0000313" key="2">
    <source>
        <dbReference type="EMBL" id="MBK1713180.1"/>
    </source>
</evidence>
<accession>A0ABS1DVG6</accession>
<dbReference type="Proteomes" id="UP001041814">
    <property type="component" value="Unassembled WGS sequence"/>
</dbReference>
<dbReference type="InterPro" id="IPR025391">
    <property type="entry name" value="DUF4123"/>
</dbReference>
<reference evidence="2" key="2">
    <citation type="journal article" date="2020" name="Microorganisms">
        <title>Osmotic Adaptation and Compatible Solute Biosynthesis of Phototrophic Bacteria as Revealed from Genome Analyses.</title>
        <authorList>
            <person name="Imhoff J.F."/>
            <person name="Rahn T."/>
            <person name="Kunzel S."/>
            <person name="Keller A."/>
            <person name="Neulinger S.C."/>
        </authorList>
    </citation>
    <scope>NUCLEOTIDE SEQUENCE</scope>
    <source>
        <strain evidence="2">IM 151</strain>
    </source>
</reference>
<organism evidence="2 3">
    <name type="scientific">Rubrivivax gelatinosus</name>
    <name type="common">Rhodocyclus gelatinosus</name>
    <name type="synonym">Rhodopseudomonas gelatinosa</name>
    <dbReference type="NCBI Taxonomy" id="28068"/>
    <lineage>
        <taxon>Bacteria</taxon>
        <taxon>Pseudomonadati</taxon>
        <taxon>Pseudomonadota</taxon>
        <taxon>Betaproteobacteria</taxon>
        <taxon>Burkholderiales</taxon>
        <taxon>Sphaerotilaceae</taxon>
        <taxon>Rubrivivax</taxon>
    </lineage>
</organism>
<gene>
    <name evidence="2" type="ORF">CKO43_10355</name>
</gene>
<name>A0ABS1DVG6_RUBGE</name>
<feature type="domain" description="DUF4123" evidence="1">
    <location>
        <begin position="33"/>
        <end position="153"/>
    </location>
</feature>
<reference evidence="2" key="1">
    <citation type="submission" date="2017-08" db="EMBL/GenBank/DDBJ databases">
        <authorList>
            <person name="Imhoff J.F."/>
            <person name="Rahn T."/>
            <person name="Kuenzel S."/>
            <person name="Neulinger S.C."/>
        </authorList>
    </citation>
    <scope>NUCLEOTIDE SEQUENCE</scope>
    <source>
        <strain evidence="2">IM 151</strain>
    </source>
</reference>
<sequence>MAMTFVASDPASKATLEAFERLASDTEPGWHWHALVDLAFDEGNPRWPLASPPAAVYARGKWAALAQVSPVFFELAAVEPAQLQRQVRALHSYAAGRPMLSFVRSDLSATELALAMHRFIEVQTEDGQAFVLRWADTRVAVGLHQSLSKQHWSSLRAQFADWRVIDRYGELVKQPATAGAPALAEKAQQGPVKLSDAELGALLRAGEPDSLVAMLSEQFADLLLEDNRAAVYTQALRVCELAEDCQLGTPADRLYLLVACRSAGRHLEDDPRLLAWLRAKSWVATGDFAQAMGNFLESIE</sequence>
<dbReference type="EMBL" id="NRRU01000032">
    <property type="protein sequence ID" value="MBK1713180.1"/>
    <property type="molecule type" value="Genomic_DNA"/>
</dbReference>